<dbReference type="AlphaFoldDB" id="F8QX01"/>
<sequence>MSCSSLVPSKCMAGHALLCLRVRSRASLNNWNHNLS</sequence>
<reference evidence="1" key="1">
    <citation type="journal article" date="2011" name="World J. Microbiol. Biotechnol.">
        <title>Construction and characterization of a full-length cDNA library from mycobiont of Endocarpon pusillum (lichen-forming Ascomycota).</title>
        <authorList>
            <person name="Wang Y.-Y."/>
            <person name="Zhang T."/>
            <person name="Zhou Q.-M."/>
            <person name="Wei J.-C."/>
        </authorList>
    </citation>
    <scope>NUCLEOTIDE SEQUENCE</scope>
</reference>
<accession>F8QX01</accession>
<dbReference type="EMBL" id="HM193192">
    <property type="protein sequence ID" value="AEH41517.1"/>
    <property type="molecule type" value="mRNA"/>
</dbReference>
<organism evidence="1">
    <name type="scientific">Endocarpon pusillum</name>
    <dbReference type="NCBI Taxonomy" id="364733"/>
    <lineage>
        <taxon>Eukaryota</taxon>
        <taxon>Fungi</taxon>
        <taxon>Dikarya</taxon>
        <taxon>Ascomycota</taxon>
        <taxon>Pezizomycotina</taxon>
        <taxon>Eurotiomycetes</taxon>
        <taxon>Chaetothyriomycetidae</taxon>
        <taxon>Verrucariales</taxon>
        <taxon>Verrucariaceae</taxon>
        <taxon>Endocarpon</taxon>
    </lineage>
</organism>
<name>F8QX01_9EURO</name>
<evidence type="ECO:0000313" key="1">
    <source>
        <dbReference type="EMBL" id="AEH41517.1"/>
    </source>
</evidence>
<proteinExistence type="evidence at transcript level"/>
<protein>
    <submittedName>
        <fullName evidence="1">Uncharacterized protein</fullName>
    </submittedName>
</protein>